<dbReference type="AlphaFoldDB" id="A0A0F9TK27"/>
<dbReference type="EMBL" id="LAZR01000213">
    <property type="protein sequence ID" value="KKN81585.1"/>
    <property type="molecule type" value="Genomic_DNA"/>
</dbReference>
<accession>A0A0F9TK27</accession>
<name>A0A0F9TK27_9ZZZZ</name>
<comment type="caution">
    <text evidence="1">The sequence shown here is derived from an EMBL/GenBank/DDBJ whole genome shotgun (WGS) entry which is preliminary data.</text>
</comment>
<organism evidence="1">
    <name type="scientific">marine sediment metagenome</name>
    <dbReference type="NCBI Taxonomy" id="412755"/>
    <lineage>
        <taxon>unclassified sequences</taxon>
        <taxon>metagenomes</taxon>
        <taxon>ecological metagenomes</taxon>
    </lineage>
</organism>
<sequence length="122" mass="13959">MLKQTLFRIHRGINIYAGSIIICGHCEMPIWRMTADLASLQPYTGYHGIPRQFITTLDGRSPDQLHLVKGQPCWSCPECEKYVVQNTAVFFEMPPHFACSEGSLDPSLGHRLRFFVDYEGIR</sequence>
<protein>
    <submittedName>
        <fullName evidence="1">Uncharacterized protein</fullName>
    </submittedName>
</protein>
<evidence type="ECO:0000313" key="1">
    <source>
        <dbReference type="EMBL" id="KKN81585.1"/>
    </source>
</evidence>
<reference evidence="1" key="1">
    <citation type="journal article" date="2015" name="Nature">
        <title>Complex archaea that bridge the gap between prokaryotes and eukaryotes.</title>
        <authorList>
            <person name="Spang A."/>
            <person name="Saw J.H."/>
            <person name="Jorgensen S.L."/>
            <person name="Zaremba-Niedzwiedzka K."/>
            <person name="Martijn J."/>
            <person name="Lind A.E."/>
            <person name="van Eijk R."/>
            <person name="Schleper C."/>
            <person name="Guy L."/>
            <person name="Ettema T.J."/>
        </authorList>
    </citation>
    <scope>NUCLEOTIDE SEQUENCE</scope>
</reference>
<gene>
    <name evidence="1" type="ORF">LCGC14_0318520</name>
</gene>
<proteinExistence type="predicted"/>